<comment type="caution">
    <text evidence="4">The sequence shown here is derived from an EMBL/GenBank/DDBJ whole genome shotgun (WGS) entry which is preliminary data.</text>
</comment>
<feature type="domain" description="Peptidase S9 prolyl oligopeptidase catalytic" evidence="3">
    <location>
        <begin position="455"/>
        <end position="671"/>
    </location>
</feature>
<evidence type="ECO:0000256" key="1">
    <source>
        <dbReference type="ARBA" id="ARBA00022801"/>
    </source>
</evidence>
<dbReference type="EC" id="3.4.-.-" evidence="4"/>
<keyword evidence="2" id="KW-0732">Signal</keyword>
<dbReference type="EMBL" id="JBHSMS010000006">
    <property type="protein sequence ID" value="MFC5509890.1"/>
    <property type="molecule type" value="Genomic_DNA"/>
</dbReference>
<keyword evidence="5" id="KW-1185">Reference proteome</keyword>
<dbReference type="InterPro" id="IPR001375">
    <property type="entry name" value="Peptidase_S9_cat"/>
</dbReference>
<evidence type="ECO:0000313" key="5">
    <source>
        <dbReference type="Proteomes" id="UP001596031"/>
    </source>
</evidence>
<feature type="chain" id="PRO_5046321251" evidence="2">
    <location>
        <begin position="29"/>
        <end position="671"/>
    </location>
</feature>
<feature type="signal peptide" evidence="2">
    <location>
        <begin position="1"/>
        <end position="28"/>
    </location>
</feature>
<evidence type="ECO:0000256" key="2">
    <source>
        <dbReference type="SAM" id="SignalP"/>
    </source>
</evidence>
<dbReference type="PANTHER" id="PTHR42776:SF27">
    <property type="entry name" value="DIPEPTIDYL PEPTIDASE FAMILY MEMBER 6"/>
    <property type="match status" value="1"/>
</dbReference>
<organism evidence="4 5">
    <name type="scientific">Massilia jejuensis</name>
    <dbReference type="NCBI Taxonomy" id="648894"/>
    <lineage>
        <taxon>Bacteria</taxon>
        <taxon>Pseudomonadati</taxon>
        <taxon>Pseudomonadota</taxon>
        <taxon>Betaproteobacteria</taxon>
        <taxon>Burkholderiales</taxon>
        <taxon>Oxalobacteraceae</taxon>
        <taxon>Telluria group</taxon>
        <taxon>Massilia</taxon>
    </lineage>
</organism>
<dbReference type="GO" id="GO:0016787">
    <property type="term" value="F:hydrolase activity"/>
    <property type="evidence" value="ECO:0007669"/>
    <property type="project" value="UniProtKB-KW"/>
</dbReference>
<keyword evidence="1 4" id="KW-0378">Hydrolase</keyword>
<dbReference type="RefSeq" id="WP_379716389.1">
    <property type="nucleotide sequence ID" value="NZ_JBHSMS010000006.1"/>
</dbReference>
<dbReference type="SUPFAM" id="SSF53474">
    <property type="entry name" value="alpha/beta-Hydrolases"/>
    <property type="match status" value="1"/>
</dbReference>
<accession>A0ABW0PBN0</accession>
<dbReference type="InterPro" id="IPR029058">
    <property type="entry name" value="AB_hydrolase_fold"/>
</dbReference>
<dbReference type="SUPFAM" id="SSF82171">
    <property type="entry name" value="DPP6 N-terminal domain-like"/>
    <property type="match status" value="1"/>
</dbReference>
<name>A0ABW0PBN0_9BURK</name>
<dbReference type="PANTHER" id="PTHR42776">
    <property type="entry name" value="SERINE PEPTIDASE S9 FAMILY MEMBER"/>
    <property type="match status" value="1"/>
</dbReference>
<dbReference type="Pfam" id="PF00326">
    <property type="entry name" value="Peptidase_S9"/>
    <property type="match status" value="1"/>
</dbReference>
<dbReference type="Proteomes" id="UP001596031">
    <property type="component" value="Unassembled WGS sequence"/>
</dbReference>
<dbReference type="Gene3D" id="3.40.50.1820">
    <property type="entry name" value="alpha/beta hydrolase"/>
    <property type="match status" value="1"/>
</dbReference>
<evidence type="ECO:0000313" key="4">
    <source>
        <dbReference type="EMBL" id="MFC5509890.1"/>
    </source>
</evidence>
<sequence length="671" mass="73808">MFIPRSFQLAARAAGAALAIAAGLPAAATPIPLQDFFRPATAVTPRLSPSGDKIALLIPAADGRMTLAVADTATPTAFTGIAHFGDADIDRFGWINKDRLWFDATDSQSPAGDQLDRGLFAVNADGSGYAKLIDRKREDRPNNTKRGVLQGDRYLFVRAADDGSDDVFVQHYEWISDDAPLDSKLLRLNTKTREMRNITPVGAPDGVHTWLLDQSGQPRVAIASSRMTEEMVYWRNPASNAWVKLASSDRIDPAPGSYTPVAVDFEGKLLVVAIDPASGHAKTSALFRMAPQDAALPAEPLLTLKGFDFDGTVLFDAASRKTSGVLYTSDAKGTVWFDPALRADQEAIDKQLDGTINVFSCAPSCSSARHHVVTSYSDRQSPVYFLYERATRKLRLVASSRPWLDAAKMAEQDFVRVKARDGIDVPLLVTRPQGKGPWPAVVLVHGGPNVRGEEWGFATDSQFLASRGYLVLQPEFRGSQGYGDTLFRAGWRQWGLAMQDDVTDATHWAIAQGLADPKRIAIAGASYGGYAAMMGLVKEPALYRAGINWVGVTDIGLMYDIGWSDFMGSKWMRYGMPTMIGHQRRDAEQFRATSPLLQAARIKQPVLMAYGELDRRVPLPHGTRLREALAKSGNQNVEWVEYEGEGHGWVLMKNQLDFWRRVETFLAKNLK</sequence>
<gene>
    <name evidence="4" type="ORF">ACFPOU_01970</name>
</gene>
<reference evidence="5" key="1">
    <citation type="journal article" date="2019" name="Int. J. Syst. Evol. Microbiol.">
        <title>The Global Catalogue of Microorganisms (GCM) 10K type strain sequencing project: providing services to taxonomists for standard genome sequencing and annotation.</title>
        <authorList>
            <consortium name="The Broad Institute Genomics Platform"/>
            <consortium name="The Broad Institute Genome Sequencing Center for Infectious Disease"/>
            <person name="Wu L."/>
            <person name="Ma J."/>
        </authorList>
    </citation>
    <scope>NUCLEOTIDE SEQUENCE [LARGE SCALE GENOMIC DNA]</scope>
    <source>
        <strain evidence="5">CCUG 38813</strain>
    </source>
</reference>
<proteinExistence type="predicted"/>
<protein>
    <submittedName>
        <fullName evidence="4">Alpha/beta hydrolase family protein</fullName>
        <ecNumber evidence="4">3.4.-.-</ecNumber>
    </submittedName>
</protein>
<evidence type="ECO:0000259" key="3">
    <source>
        <dbReference type="Pfam" id="PF00326"/>
    </source>
</evidence>